<name>C0GEK2_DETAL</name>
<sequence>MDGKGKGEKKWRRNLADLLELPREIILNLPRITVVGNIQCCLENHRGVIQYTSEKVRVSVNGGEIIVEGQELSIRYLGNEEIAIDGSIDIIRYEF</sequence>
<dbReference type="InterPro" id="IPR022476">
    <property type="entry name" value="Spore_YabP/YqfC"/>
</dbReference>
<protein>
    <submittedName>
        <fullName evidence="1">Sporulation protein YqfC</fullName>
    </submittedName>
</protein>
<gene>
    <name evidence="1" type="ORF">DealDRAFT_0911</name>
</gene>
<accession>C0GEK2</accession>
<reference evidence="1 2" key="1">
    <citation type="submission" date="2009-02" db="EMBL/GenBank/DDBJ databases">
        <title>Sequencing of the draft genome and assembly of Dethiobacter alkaliphilus AHT 1.</title>
        <authorList>
            <consortium name="US DOE Joint Genome Institute (JGI-PGF)"/>
            <person name="Lucas S."/>
            <person name="Copeland A."/>
            <person name="Lapidus A."/>
            <person name="Glavina del Rio T."/>
            <person name="Dalin E."/>
            <person name="Tice H."/>
            <person name="Bruce D."/>
            <person name="Goodwin L."/>
            <person name="Pitluck S."/>
            <person name="Larimer F."/>
            <person name="Land M.L."/>
            <person name="Hauser L."/>
            <person name="Muyzer G."/>
        </authorList>
    </citation>
    <scope>NUCLEOTIDE SEQUENCE [LARGE SCALE GENOMIC DNA]</scope>
    <source>
        <strain evidence="1 2">AHT 1</strain>
    </source>
</reference>
<proteinExistence type="predicted"/>
<dbReference type="eggNOG" id="ENOG5032ZA5">
    <property type="taxonomic scope" value="Bacteria"/>
</dbReference>
<dbReference type="InterPro" id="IPR038705">
    <property type="entry name" value="YabP_sf"/>
</dbReference>
<dbReference type="InterPro" id="IPR022477">
    <property type="entry name" value="Spore_YqfC"/>
</dbReference>
<dbReference type="STRING" id="555088.DealDRAFT_0911"/>
<dbReference type="AlphaFoldDB" id="C0GEK2"/>
<comment type="caution">
    <text evidence="1">The sequence shown here is derived from an EMBL/GenBank/DDBJ whole genome shotgun (WGS) entry which is preliminary data.</text>
</comment>
<dbReference type="NCBIfam" id="TIGR02856">
    <property type="entry name" value="spore_yqfC"/>
    <property type="match status" value="1"/>
</dbReference>
<dbReference type="Gene3D" id="2.60.40.2000">
    <property type="match status" value="1"/>
</dbReference>
<evidence type="ECO:0000313" key="1">
    <source>
        <dbReference type="EMBL" id="EEG78034.1"/>
    </source>
</evidence>
<dbReference type="Proteomes" id="UP000006443">
    <property type="component" value="Unassembled WGS sequence"/>
</dbReference>
<organism evidence="1 2">
    <name type="scientific">Dethiobacter alkaliphilus AHT 1</name>
    <dbReference type="NCBI Taxonomy" id="555088"/>
    <lineage>
        <taxon>Bacteria</taxon>
        <taxon>Bacillati</taxon>
        <taxon>Bacillota</taxon>
        <taxon>Dethiobacteria</taxon>
        <taxon>Dethiobacterales</taxon>
        <taxon>Dethiobacteraceae</taxon>
        <taxon>Dethiobacter</taxon>
    </lineage>
</organism>
<evidence type="ECO:0000313" key="2">
    <source>
        <dbReference type="Proteomes" id="UP000006443"/>
    </source>
</evidence>
<keyword evidence="2" id="KW-1185">Reference proteome</keyword>
<dbReference type="Pfam" id="PF07873">
    <property type="entry name" value="YabP"/>
    <property type="match status" value="1"/>
</dbReference>
<dbReference type="EMBL" id="ACJM01000004">
    <property type="protein sequence ID" value="EEG78034.1"/>
    <property type="molecule type" value="Genomic_DNA"/>
</dbReference>
<dbReference type="RefSeq" id="WP_008515296.1">
    <property type="nucleotide sequence ID" value="NZ_ACJM01000004.1"/>
</dbReference>
<dbReference type="OrthoDB" id="2989236at2"/>